<evidence type="ECO:0000256" key="1">
    <source>
        <dbReference type="ARBA" id="ARBA00004162"/>
    </source>
</evidence>
<dbReference type="GO" id="GO:0043953">
    <property type="term" value="P:protein transport by the Tat complex"/>
    <property type="evidence" value="ECO:0007669"/>
    <property type="project" value="UniProtKB-UniRule"/>
</dbReference>
<organism evidence="11 12">
    <name type="scientific">Geobacter metallireducens (strain ATCC 53774 / DSM 7210 / GS-15)</name>
    <dbReference type="NCBI Taxonomy" id="269799"/>
    <lineage>
        <taxon>Bacteria</taxon>
        <taxon>Pseudomonadati</taxon>
        <taxon>Thermodesulfobacteriota</taxon>
        <taxon>Desulfuromonadia</taxon>
        <taxon>Geobacterales</taxon>
        <taxon>Geobacteraceae</taxon>
        <taxon>Geobacter</taxon>
    </lineage>
</organism>
<evidence type="ECO:0000256" key="9">
    <source>
        <dbReference type="HAMAP-Rule" id="MF_00236"/>
    </source>
</evidence>
<comment type="similarity">
    <text evidence="9">Belongs to the TatA/E family.</text>
</comment>
<proteinExistence type="inferred from homology"/>
<dbReference type="PRINTS" id="PR01506">
    <property type="entry name" value="TATBPROTEIN"/>
</dbReference>
<evidence type="ECO:0000256" key="7">
    <source>
        <dbReference type="ARBA" id="ARBA00023010"/>
    </source>
</evidence>
<keyword evidence="12" id="KW-1185">Reference proteome</keyword>
<dbReference type="GO" id="GO:0033281">
    <property type="term" value="C:TAT protein transport complex"/>
    <property type="evidence" value="ECO:0007669"/>
    <property type="project" value="UniProtKB-UniRule"/>
</dbReference>
<sequence>MFGFGMPEIIILLVIALVVFGPAKLPQLGSALGGAIRNFRKGTEEPTVVNRQNKENHETAERHEKI</sequence>
<keyword evidence="9" id="KW-0997">Cell inner membrane</keyword>
<evidence type="ECO:0000256" key="10">
    <source>
        <dbReference type="SAM" id="MobiDB-lite"/>
    </source>
</evidence>
<keyword evidence="2 9" id="KW-0813">Transport</keyword>
<dbReference type="HAMAP" id="MF_00236">
    <property type="entry name" value="TatA_E"/>
    <property type="match status" value="1"/>
</dbReference>
<reference evidence="11 12" key="2">
    <citation type="journal article" date="2009" name="BMC Microbiol.">
        <title>The genome sequence of Geobacter metallireducens: features of metabolism, physiology and regulation common and dissimilar to Geobacter sulfurreducens.</title>
        <authorList>
            <person name="Aklujkar M."/>
            <person name="Krushkal J."/>
            <person name="DiBartolo G."/>
            <person name="Lapidus A."/>
            <person name="Land M.L."/>
            <person name="Lovley D.R."/>
        </authorList>
    </citation>
    <scope>NUCLEOTIDE SEQUENCE [LARGE SCALE GENOMIC DNA]</scope>
    <source>
        <strain evidence="12">ATCC 53774 / DSM 7210 / GS-15</strain>
    </source>
</reference>
<keyword evidence="7 9" id="KW-0811">Translocation</keyword>
<protein>
    <recommendedName>
        <fullName evidence="9">Sec-independent protein translocase protein TatA</fullName>
    </recommendedName>
</protein>
<feature type="region of interest" description="Disordered" evidence="10">
    <location>
        <begin position="43"/>
        <end position="66"/>
    </location>
</feature>
<evidence type="ECO:0000256" key="8">
    <source>
        <dbReference type="ARBA" id="ARBA00023136"/>
    </source>
</evidence>
<evidence type="ECO:0000256" key="3">
    <source>
        <dbReference type="ARBA" id="ARBA00022475"/>
    </source>
</evidence>
<dbReference type="eggNOG" id="COG1826">
    <property type="taxonomic scope" value="Bacteria"/>
</dbReference>
<evidence type="ECO:0000313" key="12">
    <source>
        <dbReference type="Proteomes" id="UP000007073"/>
    </source>
</evidence>
<dbReference type="PANTHER" id="PTHR42982">
    <property type="entry name" value="SEC-INDEPENDENT PROTEIN TRANSLOCASE PROTEIN TATA"/>
    <property type="match status" value="1"/>
</dbReference>
<accession>Q39TR3</accession>
<dbReference type="Proteomes" id="UP000007073">
    <property type="component" value="Chromosome"/>
</dbReference>
<keyword evidence="5 9" id="KW-0653">Protein transport</keyword>
<keyword evidence="3 9" id="KW-1003">Cell membrane</keyword>
<gene>
    <name evidence="11" type="primary">pcmP</name>
    <name evidence="9" type="synonym">tatA</name>
    <name evidence="11" type="ordered locus">Gmet_2132</name>
</gene>
<dbReference type="KEGG" id="gme:Gmet_2132"/>
<dbReference type="HOGENOM" id="CLU_086034_6_1_7"/>
<dbReference type="STRING" id="269799.Gmet_2132"/>
<evidence type="ECO:0000256" key="5">
    <source>
        <dbReference type="ARBA" id="ARBA00022927"/>
    </source>
</evidence>
<comment type="subcellular location">
    <subcellularLocation>
        <location evidence="9">Cell inner membrane</location>
        <topology evidence="9">Single-pass membrane protein</topology>
    </subcellularLocation>
    <subcellularLocation>
        <location evidence="1">Cell membrane</location>
        <topology evidence="1">Single-pass membrane protein</topology>
    </subcellularLocation>
</comment>
<evidence type="ECO:0000313" key="11">
    <source>
        <dbReference type="EMBL" id="ABB32361.1"/>
    </source>
</evidence>
<evidence type="ECO:0000256" key="2">
    <source>
        <dbReference type="ARBA" id="ARBA00022448"/>
    </source>
</evidence>
<keyword evidence="4 9" id="KW-0812">Transmembrane</keyword>
<name>Q39TR3_GEOMG</name>
<keyword evidence="8 9" id="KW-0472">Membrane</keyword>
<dbReference type="AlphaFoldDB" id="Q39TR3"/>
<dbReference type="InterPro" id="IPR006312">
    <property type="entry name" value="TatA/E"/>
</dbReference>
<dbReference type="InterPro" id="IPR003369">
    <property type="entry name" value="TatA/B/E"/>
</dbReference>
<dbReference type="NCBIfam" id="TIGR01411">
    <property type="entry name" value="tatAE"/>
    <property type="match status" value="1"/>
</dbReference>
<dbReference type="Gene3D" id="1.20.5.3310">
    <property type="match status" value="1"/>
</dbReference>
<feature type="compositionally biased region" description="Basic and acidic residues" evidence="10">
    <location>
        <begin position="52"/>
        <end position="66"/>
    </location>
</feature>
<evidence type="ECO:0000256" key="4">
    <source>
        <dbReference type="ARBA" id="ARBA00022692"/>
    </source>
</evidence>
<evidence type="ECO:0000256" key="6">
    <source>
        <dbReference type="ARBA" id="ARBA00022989"/>
    </source>
</evidence>
<dbReference type="Pfam" id="PF02416">
    <property type="entry name" value="TatA_B_E"/>
    <property type="match status" value="1"/>
</dbReference>
<dbReference type="EMBL" id="CP000148">
    <property type="protein sequence ID" value="ABB32361.1"/>
    <property type="molecule type" value="Genomic_DNA"/>
</dbReference>
<dbReference type="NCBIfam" id="NF011430">
    <property type="entry name" value="PRK14861.1"/>
    <property type="match status" value="1"/>
</dbReference>
<keyword evidence="6 9" id="KW-1133">Transmembrane helix</keyword>
<comment type="subunit">
    <text evidence="9">Forms a complex with TatC.</text>
</comment>
<dbReference type="RefSeq" id="WP_004513073.1">
    <property type="nucleotide sequence ID" value="NC_007517.1"/>
</dbReference>
<comment type="function">
    <text evidence="9">Part of the twin-arginine translocation (Tat) system that transports large folded proteins containing a characteristic twin-arginine motif in their signal peptide across membranes. TatA could form the protein-conducting channel of the Tat system.</text>
</comment>
<reference evidence="11 12" key="1">
    <citation type="submission" date="2005-10" db="EMBL/GenBank/DDBJ databases">
        <title>Complete sequence of Geobacter metallireducens GS-15.</title>
        <authorList>
            <consortium name="US DOE Joint Genome Institute"/>
            <person name="Copeland A."/>
            <person name="Lucas S."/>
            <person name="Lapidus A."/>
            <person name="Barry K."/>
            <person name="Detter J.C."/>
            <person name="Glavina T."/>
            <person name="Hammon N."/>
            <person name="Israni S."/>
            <person name="Pitluck S."/>
            <person name="Di Bartolo G."/>
            <person name="Chain P."/>
            <person name="Schmutz J."/>
            <person name="Larimer F."/>
            <person name="Land M."/>
            <person name="Kyrpides N."/>
            <person name="Ivanova N."/>
            <person name="Richardson P."/>
        </authorList>
    </citation>
    <scope>NUCLEOTIDE SEQUENCE [LARGE SCALE GENOMIC DNA]</scope>
    <source>
        <strain evidence="12">ATCC 53774 / DSM 7210 / GS-15</strain>
    </source>
</reference>
<dbReference type="PANTHER" id="PTHR42982:SF1">
    <property type="entry name" value="SEC-INDEPENDENT PROTEIN TRANSLOCASE PROTEIN TATA"/>
    <property type="match status" value="1"/>
</dbReference>
<dbReference type="GO" id="GO:0008320">
    <property type="term" value="F:protein transmembrane transporter activity"/>
    <property type="evidence" value="ECO:0007669"/>
    <property type="project" value="UniProtKB-UniRule"/>
</dbReference>